<keyword evidence="3" id="KW-1185">Reference proteome</keyword>
<reference evidence="2 3" key="1">
    <citation type="submission" date="2024-11" db="EMBL/GenBank/DDBJ databases">
        <title>Chromosome-level genome assembly of the freshwater bivalve Anodonta woodiana.</title>
        <authorList>
            <person name="Chen X."/>
        </authorList>
    </citation>
    <scope>NUCLEOTIDE SEQUENCE [LARGE SCALE GENOMIC DNA]</scope>
    <source>
        <strain evidence="2">MN2024</strain>
        <tissue evidence="2">Gills</tissue>
    </source>
</reference>
<sequence>MVIVTVCALLGTGTSILLDPLLNLAELPPDDDQLKPDHPAFSDLAWLLQNPVIQKMCHHHPQDLQGLEGELFADFQLEEVYVVLAPSEMSPSTRSQRCVIQPPEFNCMFESYEQNNADYLSFMENDDLYFVSNLKKLGFKGFKASPSSEVCKEGQLTPNGVVQFLTVGRNLQEAYFFRSFRNRYLPRADNLDIHSITTSVAFQSLFAVLHGFLPEKQIVKTLIQKSSENFCTSINSSIDKCHCHYLDELLPLIQRAVQQGRFIFKDDFMSISDVEKALNSPTRGKLSAVELYSLLMPLVCNGQNYRCHKLTDHFMKFTEDGILMLINKTFEHFITLSKDPVFRAFADSYSYPFLDAMVMNSKRWSDKKIHLYSGDFTFFLSLLTSLGTPIEEHITSPTRLVFELYRGQTKSMYIRALLNGKLITQELSMCAGERTEKHGMCPLVALADFLKQKRSSLPCYR</sequence>
<protein>
    <submittedName>
        <fullName evidence="2">Uncharacterized protein</fullName>
    </submittedName>
</protein>
<comment type="caution">
    <text evidence="2">The sequence shown here is derived from an EMBL/GenBank/DDBJ whole genome shotgun (WGS) entry which is preliminary data.</text>
</comment>
<dbReference type="EMBL" id="JBJQND010000005">
    <property type="protein sequence ID" value="KAL3876659.1"/>
    <property type="molecule type" value="Genomic_DNA"/>
</dbReference>
<dbReference type="SUPFAM" id="SSF53254">
    <property type="entry name" value="Phosphoglycerate mutase-like"/>
    <property type="match status" value="1"/>
</dbReference>
<dbReference type="Gene3D" id="3.40.50.1240">
    <property type="entry name" value="Phosphoglycerate mutase-like"/>
    <property type="match status" value="1"/>
</dbReference>
<name>A0ABD3WRQ3_SINWO</name>
<dbReference type="Proteomes" id="UP001634394">
    <property type="component" value="Unassembled WGS sequence"/>
</dbReference>
<dbReference type="AlphaFoldDB" id="A0ABD3WRQ3"/>
<evidence type="ECO:0000313" key="3">
    <source>
        <dbReference type="Proteomes" id="UP001634394"/>
    </source>
</evidence>
<keyword evidence="1" id="KW-0732">Signal</keyword>
<evidence type="ECO:0000313" key="2">
    <source>
        <dbReference type="EMBL" id="KAL3876659.1"/>
    </source>
</evidence>
<dbReference type="InterPro" id="IPR029033">
    <property type="entry name" value="His_PPase_superfam"/>
</dbReference>
<proteinExistence type="predicted"/>
<feature type="signal peptide" evidence="1">
    <location>
        <begin position="1"/>
        <end position="15"/>
    </location>
</feature>
<organism evidence="2 3">
    <name type="scientific">Sinanodonta woodiana</name>
    <name type="common">Chinese pond mussel</name>
    <name type="synonym">Anodonta woodiana</name>
    <dbReference type="NCBI Taxonomy" id="1069815"/>
    <lineage>
        <taxon>Eukaryota</taxon>
        <taxon>Metazoa</taxon>
        <taxon>Spiralia</taxon>
        <taxon>Lophotrochozoa</taxon>
        <taxon>Mollusca</taxon>
        <taxon>Bivalvia</taxon>
        <taxon>Autobranchia</taxon>
        <taxon>Heteroconchia</taxon>
        <taxon>Palaeoheterodonta</taxon>
        <taxon>Unionida</taxon>
        <taxon>Unionoidea</taxon>
        <taxon>Unionidae</taxon>
        <taxon>Unioninae</taxon>
        <taxon>Sinanodonta</taxon>
    </lineage>
</organism>
<evidence type="ECO:0000256" key="1">
    <source>
        <dbReference type="SAM" id="SignalP"/>
    </source>
</evidence>
<feature type="chain" id="PRO_5044795704" evidence="1">
    <location>
        <begin position="16"/>
        <end position="461"/>
    </location>
</feature>
<gene>
    <name evidence="2" type="ORF">ACJMK2_034465</name>
</gene>
<accession>A0ABD3WRQ3</accession>